<dbReference type="EMBL" id="MTBC01000004">
    <property type="protein sequence ID" value="OQD42907.1"/>
    <property type="molecule type" value="Genomic_DNA"/>
</dbReference>
<proteinExistence type="predicted"/>
<organism evidence="3 4">
    <name type="scientific">Croceivirga radicis</name>
    <dbReference type="NCBI Taxonomy" id="1929488"/>
    <lineage>
        <taxon>Bacteria</taxon>
        <taxon>Pseudomonadati</taxon>
        <taxon>Bacteroidota</taxon>
        <taxon>Flavobacteriia</taxon>
        <taxon>Flavobacteriales</taxon>
        <taxon>Flavobacteriaceae</taxon>
        <taxon>Croceivirga</taxon>
    </lineage>
</organism>
<comment type="caution">
    <text evidence="3">The sequence shown here is derived from an EMBL/GenBank/DDBJ whole genome shotgun (WGS) entry which is preliminary data.</text>
</comment>
<feature type="coiled-coil region" evidence="1">
    <location>
        <begin position="152"/>
        <end position="179"/>
    </location>
</feature>
<sequence>MAKKNTLRNKFLIEGLISVIIVVSPLLHYAWKYIPYGIQEIYFFGIKIDANGFDDINNAIYYYLMKFVPLMLLLIWFITCKEWWYHAIILPITMYAFQLLYVLTFESNIMDENEILYIVAISMVITPIIYFIRLKLVDKYVHGIDLKAMDQELKFLKEKEALKKEWEKLEQQKAALLKKM</sequence>
<keyword evidence="2" id="KW-0812">Transmembrane</keyword>
<dbReference type="RefSeq" id="WP_080318713.1">
    <property type="nucleotide sequence ID" value="NZ_MTBC01000004.1"/>
</dbReference>
<reference evidence="3 4" key="1">
    <citation type="submission" date="2016-12" db="EMBL/GenBank/DDBJ databases">
        <authorList>
            <person name="Song W.-J."/>
            <person name="Kurnit D.M."/>
        </authorList>
    </citation>
    <scope>NUCLEOTIDE SEQUENCE [LARGE SCALE GENOMIC DNA]</scope>
    <source>
        <strain evidence="3 4">HSG9</strain>
    </source>
</reference>
<dbReference type="OrthoDB" id="1446731at2"/>
<keyword evidence="2" id="KW-1133">Transmembrane helix</keyword>
<feature type="transmembrane region" description="Helical" evidence="2">
    <location>
        <begin position="115"/>
        <end position="132"/>
    </location>
</feature>
<dbReference type="AlphaFoldDB" id="A0A1V6LS83"/>
<evidence type="ECO:0000313" key="3">
    <source>
        <dbReference type="EMBL" id="OQD42907.1"/>
    </source>
</evidence>
<feature type="transmembrane region" description="Helical" evidence="2">
    <location>
        <begin position="60"/>
        <end position="78"/>
    </location>
</feature>
<feature type="transmembrane region" description="Helical" evidence="2">
    <location>
        <begin position="83"/>
        <end position="103"/>
    </location>
</feature>
<accession>A0A1V6LS83</accession>
<dbReference type="Proteomes" id="UP000191680">
    <property type="component" value="Unassembled WGS sequence"/>
</dbReference>
<evidence type="ECO:0000256" key="2">
    <source>
        <dbReference type="SAM" id="Phobius"/>
    </source>
</evidence>
<keyword evidence="1" id="KW-0175">Coiled coil</keyword>
<name>A0A1V6LS83_9FLAO</name>
<keyword evidence="2" id="KW-0472">Membrane</keyword>
<feature type="transmembrane region" description="Helical" evidence="2">
    <location>
        <begin position="12"/>
        <end position="31"/>
    </location>
</feature>
<evidence type="ECO:0000256" key="1">
    <source>
        <dbReference type="SAM" id="Coils"/>
    </source>
</evidence>
<evidence type="ECO:0000313" key="4">
    <source>
        <dbReference type="Proteomes" id="UP000191680"/>
    </source>
</evidence>
<protein>
    <submittedName>
        <fullName evidence="3">Uncharacterized protein</fullName>
    </submittedName>
</protein>
<gene>
    <name evidence="3" type="ORF">BUL40_07375</name>
</gene>
<keyword evidence="4" id="KW-1185">Reference proteome</keyword>